<evidence type="ECO:0000313" key="16">
    <source>
        <dbReference type="Proteomes" id="UP001233172"/>
    </source>
</evidence>
<dbReference type="InterPro" id="IPR013953">
    <property type="entry name" value="FACT_SPT16_M"/>
</dbReference>
<dbReference type="Gene3D" id="2.30.29.210">
    <property type="entry name" value="FACT complex subunit Spt16p/Cdc68p"/>
    <property type="match status" value="1"/>
</dbReference>
<evidence type="ECO:0000256" key="3">
    <source>
        <dbReference type="ARBA" id="ARBA00022705"/>
    </source>
</evidence>
<dbReference type="EMBL" id="JASAOG010000033">
    <property type="protein sequence ID" value="KAK0060789.1"/>
    <property type="molecule type" value="Genomic_DNA"/>
</dbReference>
<sequence>MSVKVDKDAFYRRMKKIYSSWAKSTGEEGIAKMDVLVTAVGVDEEVIYSKSTALQTWLFGYELTDTIMVMCQQVICLMASKKKIDFLKQLDSSKENDQGIPALKLITREKGDKEKDKANFQKLIDYIKKSKKGKTVGEFSKDKYSGELMEGWRNAIKEAGFEKVDVSSQFAYIMAPKEESEIKTIQKASQVTCDVFNKYLKEQIMEIIDADKKVKHIKLSDGVEQALQNKKYVTGVDTSQLDVCYPAIIQSGGKYSLKFSTTSDENNLQFDAIVCAMGVRYKSYCSNIVRTLLVNPEEPIQKVYEFLVQLEEEVINKLQHGVKLSDVYDAGVALVKKEHPELEDKMIKSFGFAMGIEFREASLLIAPKTRAPAKKGMVFNVNIGFADLDTKSGDKKEKKAALFLGDTVLVNEGSPASVLTTTKKLLKHIGIFLKDDEEDEEEEEDNSIEKEAEQLLGRGRRNAMVESRTRTEAPSEEKRQQHQRELAQRLNEEARERLRGIKSGGEDKKARKSNVSYKNANNFPEEAECRDLKLFVDKKYETLILPIFGTATPFHISTIKNISQSVEGDYTYLRINFFHPGSTLGRNEGSFPNPDLTFLKEITYRSSNTKEPGEISAPSSNLNTAFRLIKEVQKKFKTREAEEREKEGIVKQDTLIINPNRGNPKLKDLYIRPNIVSKRISGTLEAHTNGFRFTSVRGDKVDILYNNIKHAFFQPCDGEMIILLHFNLRNAILFGKKKHIDVQFYTEVGEITTDLGKHQHMHDRDDLHAEQAERELRQKLKSAFRSFCEKVEAITKQEVEFDSPFRELGFYGAPFRSTVLLQPTSGCLVNLSEWPPFVVTLEDIELVHFERVSFQLKNFDMVFIFKDYSKKTAMINSIAMNMLDHVKEWLNSCDIRYTEGVQSLNWAKIMKTITDDPEGFFDNGGWTFLDPDSEGDDEKEEEDSEDEDDTFQPSEEGSDFDESSEDDSEESNWEEEEDDESGSEEELGSSEESGKDWDELEEEARRADKEKDEEIPESRSSHKHRSHKGGGSSSNSRHGQKRGREDSRPKGREDKSKGKSHSPQKKKALRKRLFARKYFVVKVNDGDVASTKPTNDGDVASTKPTNDGDVASTKPTNDGDVASTKPTNDGDVASTKPTNDGDVASTKPTNDGDVASTKPTNDGHTSELNGLS</sequence>
<dbReference type="FunFam" id="3.40.350.10:FF:000005">
    <property type="entry name" value="SPT16 homolog, facilitates chromatin-remodeling subunit"/>
    <property type="match status" value="1"/>
</dbReference>
<feature type="domain" description="FACT complex subunit SPT16 middle" evidence="13">
    <location>
        <begin position="534"/>
        <end position="693"/>
    </location>
</feature>
<dbReference type="SUPFAM" id="SSF55920">
    <property type="entry name" value="Creatinase/aminopeptidase"/>
    <property type="match status" value="1"/>
</dbReference>
<dbReference type="FunFam" id="2.30.29.210:FF:000001">
    <property type="entry name" value="FACT complex subunit spt16"/>
    <property type="match status" value="1"/>
</dbReference>
<evidence type="ECO:0000256" key="2">
    <source>
        <dbReference type="ARBA" id="ARBA00022454"/>
    </source>
</evidence>
<evidence type="ECO:0000256" key="4">
    <source>
        <dbReference type="ARBA" id="ARBA00022763"/>
    </source>
</evidence>
<dbReference type="InterPro" id="IPR040258">
    <property type="entry name" value="Spt16"/>
</dbReference>
<feature type="compositionally biased region" description="Acidic residues" evidence="11">
    <location>
        <begin position="931"/>
        <end position="989"/>
    </location>
</feature>
<organism evidence="15 16">
    <name type="scientific">Biomphalaria pfeifferi</name>
    <name type="common">Bloodfluke planorb</name>
    <name type="synonym">Freshwater snail</name>
    <dbReference type="NCBI Taxonomy" id="112525"/>
    <lineage>
        <taxon>Eukaryota</taxon>
        <taxon>Metazoa</taxon>
        <taxon>Spiralia</taxon>
        <taxon>Lophotrochozoa</taxon>
        <taxon>Mollusca</taxon>
        <taxon>Gastropoda</taxon>
        <taxon>Heterobranchia</taxon>
        <taxon>Euthyneura</taxon>
        <taxon>Panpulmonata</taxon>
        <taxon>Hygrophila</taxon>
        <taxon>Lymnaeoidea</taxon>
        <taxon>Planorbidae</taxon>
        <taxon>Biomphalaria</taxon>
    </lineage>
</organism>
<keyword evidence="8 10" id="KW-0234">DNA repair</keyword>
<dbReference type="InterPro" id="IPR036005">
    <property type="entry name" value="Creatinase/aminopeptidase-like"/>
</dbReference>
<dbReference type="InterPro" id="IPR000994">
    <property type="entry name" value="Pept_M24"/>
</dbReference>
<evidence type="ECO:0000256" key="7">
    <source>
        <dbReference type="ARBA" id="ARBA00023163"/>
    </source>
</evidence>
<keyword evidence="9 10" id="KW-0539">Nucleus</keyword>
<feature type="domain" description="FACT complex subunit SPT16 N-terminal lobe" evidence="12">
    <location>
        <begin position="5"/>
        <end position="170"/>
    </location>
</feature>
<dbReference type="InterPro" id="IPR029149">
    <property type="entry name" value="Creatin/AminoP/Spt16_N"/>
</dbReference>
<comment type="similarity">
    <text evidence="1 10">Belongs to the peptidase M24 family. SPT16 subfamily.</text>
</comment>
<dbReference type="GO" id="GO:0032786">
    <property type="term" value="P:positive regulation of DNA-templated transcription, elongation"/>
    <property type="evidence" value="ECO:0007669"/>
    <property type="project" value="UniProtKB-ARBA"/>
</dbReference>
<dbReference type="Proteomes" id="UP001233172">
    <property type="component" value="Unassembled WGS sequence"/>
</dbReference>
<dbReference type="Gene3D" id="3.90.230.10">
    <property type="entry name" value="Creatinase/methionine aminopeptidase superfamily"/>
    <property type="match status" value="1"/>
</dbReference>
<dbReference type="Pfam" id="PF21091">
    <property type="entry name" value="SPT16_C"/>
    <property type="match status" value="1"/>
</dbReference>
<accession>A0AAD8BVT8</accession>
<comment type="subunit">
    <text evidence="10">Component of the FACT complex.</text>
</comment>
<dbReference type="GO" id="GO:0035101">
    <property type="term" value="C:FACT complex"/>
    <property type="evidence" value="ECO:0007669"/>
    <property type="project" value="UniProtKB-UniRule"/>
</dbReference>
<evidence type="ECO:0000259" key="14">
    <source>
        <dbReference type="SMART" id="SM01287"/>
    </source>
</evidence>
<dbReference type="GO" id="GO:0006368">
    <property type="term" value="P:transcription elongation by RNA polymerase II"/>
    <property type="evidence" value="ECO:0007669"/>
    <property type="project" value="TreeGrafter"/>
</dbReference>
<dbReference type="Gene3D" id="3.40.350.10">
    <property type="entry name" value="Creatinase/prolidase N-terminal domain"/>
    <property type="match status" value="1"/>
</dbReference>
<dbReference type="GO" id="GO:0006260">
    <property type="term" value="P:DNA replication"/>
    <property type="evidence" value="ECO:0007669"/>
    <property type="project" value="UniProtKB-KW"/>
</dbReference>
<dbReference type="Gene3D" id="2.30.29.30">
    <property type="entry name" value="Pleckstrin-homology domain (PH domain)/Phosphotyrosine-binding domain (PTB)"/>
    <property type="match status" value="1"/>
</dbReference>
<evidence type="ECO:0000256" key="8">
    <source>
        <dbReference type="ARBA" id="ARBA00023204"/>
    </source>
</evidence>
<evidence type="ECO:0000313" key="15">
    <source>
        <dbReference type="EMBL" id="KAK0060789.1"/>
    </source>
</evidence>
<evidence type="ECO:0000259" key="12">
    <source>
        <dbReference type="SMART" id="SM01285"/>
    </source>
</evidence>
<dbReference type="InterPro" id="IPR011993">
    <property type="entry name" value="PH-like_dom_sf"/>
</dbReference>
<keyword evidence="3 10" id="KW-0235">DNA replication</keyword>
<comment type="function">
    <text evidence="10">Component of the FACT complex, a general chromatin factor that acts to reorganize nucleosomes. The FACT complex is involved in multiple processes that require DNA as a template such as mRNA elongation, DNA replication and DNA repair. During transcription elongation the FACT complex acts as a histone chaperone that both destabilizes and restores nucleosomal structure. It facilitates the passage of RNA polymerase II and transcription by promoting the dissociation of one histone H2A-H2B dimer from the nucleosome, then subsequently promotes the reestablishment of the nucleosome following the passage of RNA polymerase II.</text>
</comment>
<keyword evidence="7 10" id="KW-0804">Transcription</keyword>
<evidence type="ECO:0000256" key="11">
    <source>
        <dbReference type="SAM" id="MobiDB-lite"/>
    </source>
</evidence>
<keyword evidence="16" id="KW-1185">Reference proteome</keyword>
<feature type="compositionally biased region" description="Basic residues" evidence="11">
    <location>
        <begin position="1058"/>
        <end position="1075"/>
    </location>
</feature>
<dbReference type="InterPro" id="IPR056595">
    <property type="entry name" value="Fact-SPT16_PH"/>
</dbReference>
<feature type="compositionally biased region" description="Basic and acidic residues" evidence="11">
    <location>
        <begin position="1042"/>
        <end position="1057"/>
    </location>
</feature>
<dbReference type="Pfam" id="PF24824">
    <property type="entry name" value="PH_SPT16"/>
    <property type="match status" value="1"/>
</dbReference>
<dbReference type="InterPro" id="IPR013719">
    <property type="entry name" value="RTT106/SPT16-like_middle_dom"/>
</dbReference>
<feature type="compositionally biased region" description="Basic and acidic residues" evidence="11">
    <location>
        <begin position="467"/>
        <end position="484"/>
    </location>
</feature>
<dbReference type="GO" id="GO:0006281">
    <property type="term" value="P:DNA repair"/>
    <property type="evidence" value="ECO:0007669"/>
    <property type="project" value="UniProtKB-UniRule"/>
</dbReference>
<dbReference type="Pfam" id="PF14826">
    <property type="entry name" value="FACT-Spt16_Nlob"/>
    <property type="match status" value="1"/>
</dbReference>
<evidence type="ECO:0000259" key="13">
    <source>
        <dbReference type="SMART" id="SM01286"/>
    </source>
</evidence>
<dbReference type="FunFam" id="2.30.29.150:FF:000003">
    <property type="entry name" value="FACT complex subunit SPT16"/>
    <property type="match status" value="1"/>
</dbReference>
<comment type="subcellular location">
    <subcellularLocation>
        <location evidence="10">Nucleus</location>
    </subcellularLocation>
    <subcellularLocation>
        <location evidence="10">Chromosome</location>
    </subcellularLocation>
</comment>
<dbReference type="GO" id="GO:0031491">
    <property type="term" value="F:nucleosome binding"/>
    <property type="evidence" value="ECO:0007669"/>
    <property type="project" value="TreeGrafter"/>
</dbReference>
<dbReference type="SMART" id="SM01287">
    <property type="entry name" value="Rtt106"/>
    <property type="match status" value="1"/>
</dbReference>
<dbReference type="FunFam" id="2.30.29.30:FF:000017">
    <property type="entry name" value="FACT complex subunit SPT16"/>
    <property type="match status" value="1"/>
</dbReference>
<keyword evidence="5 10" id="KW-0805">Transcription regulation</keyword>
<evidence type="ECO:0000256" key="9">
    <source>
        <dbReference type="ARBA" id="ARBA00023242"/>
    </source>
</evidence>
<dbReference type="InterPro" id="IPR048969">
    <property type="entry name" value="FACT_SPT16_C"/>
</dbReference>
<feature type="domain" description="Histone chaperone RTT106/FACT complex subunit SPT16-like middle" evidence="14">
    <location>
        <begin position="810"/>
        <end position="900"/>
    </location>
</feature>
<feature type="region of interest" description="Disordered" evidence="11">
    <location>
        <begin position="921"/>
        <end position="1172"/>
    </location>
</feature>
<keyword evidence="6" id="KW-0175">Coiled coil</keyword>
<dbReference type="InterPro" id="IPR029148">
    <property type="entry name" value="FACT-SPT16_Nlobe"/>
</dbReference>
<dbReference type="InterPro" id="IPR033825">
    <property type="entry name" value="Spt16_M24"/>
</dbReference>
<dbReference type="Gene3D" id="2.30.29.150">
    <property type="match status" value="1"/>
</dbReference>
<keyword evidence="2 10" id="KW-0158">Chromosome</keyword>
<dbReference type="SMART" id="SM01286">
    <property type="entry name" value="SPT16"/>
    <property type="match status" value="1"/>
</dbReference>
<feature type="region of interest" description="Disordered" evidence="11">
    <location>
        <begin position="436"/>
        <end position="484"/>
    </location>
</feature>
<reference evidence="15" key="1">
    <citation type="journal article" date="2023" name="PLoS Negl. Trop. Dis.">
        <title>A genome sequence for Biomphalaria pfeifferi, the major vector snail for the human-infecting parasite Schistosoma mansoni.</title>
        <authorList>
            <person name="Bu L."/>
            <person name="Lu L."/>
            <person name="Laidemitt M.R."/>
            <person name="Zhang S.M."/>
            <person name="Mutuku M."/>
            <person name="Mkoji G."/>
            <person name="Steinauer M."/>
            <person name="Loker E.S."/>
        </authorList>
    </citation>
    <scope>NUCLEOTIDE SEQUENCE</scope>
    <source>
        <strain evidence="15">KasaAsao</strain>
    </source>
</reference>
<dbReference type="PANTHER" id="PTHR13980">
    <property type="entry name" value="CDC68 RELATED"/>
    <property type="match status" value="1"/>
</dbReference>
<dbReference type="AlphaFoldDB" id="A0AAD8BVT8"/>
<proteinExistence type="inferred from homology"/>
<name>A0AAD8BVT8_BIOPF</name>
<dbReference type="Pfam" id="PF00557">
    <property type="entry name" value="Peptidase_M24"/>
    <property type="match status" value="1"/>
</dbReference>
<evidence type="ECO:0000256" key="10">
    <source>
        <dbReference type="RuleBase" id="RU367052"/>
    </source>
</evidence>
<reference evidence="15" key="2">
    <citation type="submission" date="2023-04" db="EMBL/GenBank/DDBJ databases">
        <authorList>
            <person name="Bu L."/>
            <person name="Lu L."/>
            <person name="Laidemitt M.R."/>
            <person name="Zhang S.M."/>
            <person name="Mutuku M."/>
            <person name="Mkoji G."/>
            <person name="Steinauer M."/>
            <person name="Loker E.S."/>
        </authorList>
    </citation>
    <scope>NUCLEOTIDE SEQUENCE</scope>
    <source>
        <strain evidence="15">KasaAsao</strain>
        <tissue evidence="15">Whole Snail</tissue>
    </source>
</reference>
<evidence type="ECO:0000256" key="6">
    <source>
        <dbReference type="ARBA" id="ARBA00023054"/>
    </source>
</evidence>
<dbReference type="Pfam" id="PF08644">
    <property type="entry name" value="SPT16"/>
    <property type="match status" value="1"/>
</dbReference>
<dbReference type="Pfam" id="PF08512">
    <property type="entry name" value="Rttp106-like_middle"/>
    <property type="match status" value="1"/>
</dbReference>
<protein>
    <recommendedName>
        <fullName evidence="10">FACT complex subunit</fullName>
    </recommendedName>
</protein>
<comment type="caution">
    <text evidence="15">The sequence shown here is derived from an EMBL/GenBank/DDBJ whole genome shotgun (WGS) entry which is preliminary data.</text>
</comment>
<dbReference type="SMART" id="SM01285">
    <property type="entry name" value="FACT-Spt16_Nlob"/>
    <property type="match status" value="1"/>
</dbReference>
<feature type="compositionally biased region" description="Acidic residues" evidence="11">
    <location>
        <begin position="436"/>
        <end position="446"/>
    </location>
</feature>
<feature type="compositionally biased region" description="Polar residues" evidence="11">
    <location>
        <begin position="1157"/>
        <end position="1172"/>
    </location>
</feature>
<evidence type="ECO:0000256" key="5">
    <source>
        <dbReference type="ARBA" id="ARBA00023015"/>
    </source>
</evidence>
<dbReference type="PANTHER" id="PTHR13980:SF15">
    <property type="entry name" value="FACT COMPLEX SUBUNIT SPT16"/>
    <property type="match status" value="1"/>
</dbReference>
<keyword evidence="4 10" id="KW-0227">DNA damage</keyword>
<gene>
    <name evidence="15" type="ORF">Bpfe_009658</name>
</gene>
<feature type="compositionally biased region" description="Basic and acidic residues" evidence="11">
    <location>
        <begin position="992"/>
        <end position="1020"/>
    </location>
</feature>
<dbReference type="FunFam" id="3.90.230.10:FF:000005">
    <property type="entry name" value="FACT complex subunit spt16"/>
    <property type="match status" value="1"/>
</dbReference>
<evidence type="ECO:0000256" key="1">
    <source>
        <dbReference type="ARBA" id="ARBA00010779"/>
    </source>
</evidence>
<dbReference type="CDD" id="cd01091">
    <property type="entry name" value="CDC68-like"/>
    <property type="match status" value="1"/>
</dbReference>